<keyword evidence="9" id="KW-0677">Repeat</keyword>
<evidence type="ECO:0000256" key="3">
    <source>
        <dbReference type="ARBA" id="ARBA00003976"/>
    </source>
</evidence>
<comment type="pathway">
    <text evidence="4">Protein modification; protein ubiquitination.</text>
</comment>
<evidence type="ECO:0000313" key="17">
    <source>
        <dbReference type="EMBL" id="KAL3649957.1"/>
    </source>
</evidence>
<gene>
    <name evidence="17" type="ORF">CASFOL_006360</name>
</gene>
<keyword evidence="12" id="KW-0862">Zinc</keyword>
<proteinExistence type="inferred from homology"/>
<dbReference type="GO" id="GO:0061630">
    <property type="term" value="F:ubiquitin protein ligase activity"/>
    <property type="evidence" value="ECO:0007669"/>
    <property type="project" value="UniProtKB-EC"/>
</dbReference>
<keyword evidence="7" id="KW-0808">Transferase</keyword>
<dbReference type="PANTHER" id="PTHR11685">
    <property type="entry name" value="RBR FAMILY RING FINGER AND IBR DOMAIN-CONTAINING"/>
    <property type="match status" value="1"/>
</dbReference>
<comment type="similarity">
    <text evidence="5">Belongs to the RBR family. Ariadne subfamily.</text>
</comment>
<keyword evidence="8" id="KW-0479">Metal-binding</keyword>
<evidence type="ECO:0000256" key="9">
    <source>
        <dbReference type="ARBA" id="ARBA00022737"/>
    </source>
</evidence>
<organism evidence="17 18">
    <name type="scientific">Castilleja foliolosa</name>
    <dbReference type="NCBI Taxonomy" id="1961234"/>
    <lineage>
        <taxon>Eukaryota</taxon>
        <taxon>Viridiplantae</taxon>
        <taxon>Streptophyta</taxon>
        <taxon>Embryophyta</taxon>
        <taxon>Tracheophyta</taxon>
        <taxon>Spermatophyta</taxon>
        <taxon>Magnoliopsida</taxon>
        <taxon>eudicotyledons</taxon>
        <taxon>Gunneridae</taxon>
        <taxon>Pentapetalae</taxon>
        <taxon>asterids</taxon>
        <taxon>lamiids</taxon>
        <taxon>Lamiales</taxon>
        <taxon>Orobanchaceae</taxon>
        <taxon>Pedicularideae</taxon>
        <taxon>Castillejinae</taxon>
        <taxon>Castilleja</taxon>
    </lineage>
</organism>
<evidence type="ECO:0000256" key="6">
    <source>
        <dbReference type="ARBA" id="ARBA00012251"/>
    </source>
</evidence>
<dbReference type="Proteomes" id="UP001632038">
    <property type="component" value="Unassembled WGS sequence"/>
</dbReference>
<dbReference type="EMBL" id="JAVIJP010000007">
    <property type="protein sequence ID" value="KAL3649957.1"/>
    <property type="molecule type" value="Genomic_DNA"/>
</dbReference>
<dbReference type="PROSITE" id="PS50089">
    <property type="entry name" value="ZF_RING_2"/>
    <property type="match status" value="1"/>
</dbReference>
<evidence type="ECO:0000256" key="14">
    <source>
        <dbReference type="SAM" id="MobiDB-lite"/>
    </source>
</evidence>
<feature type="domain" description="RING-type" evidence="15">
    <location>
        <begin position="106"/>
        <end position="150"/>
    </location>
</feature>
<evidence type="ECO:0000256" key="11">
    <source>
        <dbReference type="ARBA" id="ARBA00022786"/>
    </source>
</evidence>
<evidence type="ECO:0000313" key="18">
    <source>
        <dbReference type="Proteomes" id="UP001632038"/>
    </source>
</evidence>
<dbReference type="SMART" id="SM00647">
    <property type="entry name" value="IBR"/>
    <property type="match status" value="2"/>
</dbReference>
<dbReference type="Pfam" id="PF01485">
    <property type="entry name" value="IBR"/>
    <property type="match status" value="1"/>
</dbReference>
<evidence type="ECO:0000259" key="15">
    <source>
        <dbReference type="PROSITE" id="PS50089"/>
    </source>
</evidence>
<evidence type="ECO:0000256" key="8">
    <source>
        <dbReference type="ARBA" id="ARBA00022723"/>
    </source>
</evidence>
<evidence type="ECO:0000256" key="1">
    <source>
        <dbReference type="ARBA" id="ARBA00001798"/>
    </source>
</evidence>
<keyword evidence="18" id="KW-1185">Reference proteome</keyword>
<evidence type="ECO:0000256" key="2">
    <source>
        <dbReference type="ARBA" id="ARBA00001947"/>
    </source>
</evidence>
<dbReference type="InterPro" id="IPR054694">
    <property type="entry name" value="Parkin-like_IBR"/>
</dbReference>
<dbReference type="FunFam" id="1.20.120.1750:FF:000027">
    <property type="entry name" value="RBR-type E3 ubiquitin transferase"/>
    <property type="match status" value="1"/>
</dbReference>
<evidence type="ECO:0000259" key="16">
    <source>
        <dbReference type="PROSITE" id="PS51873"/>
    </source>
</evidence>
<dbReference type="Gene3D" id="3.30.40.10">
    <property type="entry name" value="Zinc/RING finger domain, C3HC4 (zinc finger)"/>
    <property type="match status" value="1"/>
</dbReference>
<sequence>MDFYYSDDDDEAGEEEELLNSDSDEAGEEELLDPVKPRHKIYRCLKPEDIKNLQQNDISDVCNVLSVSRSVACTLLIQNRWMPSSVYDTWFDRPVVEFKKTQTEICNICYEIANNTLPTQCGHLFCFDCWKTYISVSIENGPGCLTLKCPEPDCQSNPGIDMVDLVSSQDDKNKYYQYLYRSYVESSPNRKWCPAPGCDFAIAFEGVDSFDVTCDCGFKFCYKCGFNESHSPLDCDALVKWTKKNSSEEENTNWILSYTKPCPKCKRSIEKNQGCSHMRCRPPCNYHFCWLCLGPLNHPSGRCNRYVEKDDRKLARENLNRYMHYFERWNANDKSMKMALKDMDRARDELVDRLIDIQKQSRVQAMVVVDAWEQIAECRRVLKWSYVYGFYRMSGRARWKSDFFEHLQGVAEMALERLHHCAEKEMAEYLSANDACVGFGEFRRKLVRLTSVTKNYFENFIRALENNLEEDEIADKKVKKKKKIMND</sequence>
<comment type="function">
    <text evidence="3">Might act as an E3 ubiquitin-protein ligase, or as part of E3 complex, which accepts ubiquitin from specific E2 ubiquitin-conjugating enzymes and then transfers it to substrates.</text>
</comment>
<feature type="region of interest" description="Disordered" evidence="14">
    <location>
        <begin position="1"/>
        <end position="31"/>
    </location>
</feature>
<dbReference type="PROSITE" id="PS51873">
    <property type="entry name" value="TRIAD"/>
    <property type="match status" value="1"/>
</dbReference>
<dbReference type="InterPro" id="IPR031127">
    <property type="entry name" value="E3_UB_ligase_RBR"/>
</dbReference>
<feature type="domain" description="RING-type" evidence="16">
    <location>
        <begin position="102"/>
        <end position="307"/>
    </location>
</feature>
<dbReference type="GO" id="GO:0008270">
    <property type="term" value="F:zinc ion binding"/>
    <property type="evidence" value="ECO:0007669"/>
    <property type="project" value="UniProtKB-KW"/>
</dbReference>
<dbReference type="CDD" id="cd20346">
    <property type="entry name" value="BRcat_RBR_ANKIB1"/>
    <property type="match status" value="1"/>
</dbReference>
<keyword evidence="10 13" id="KW-0863">Zinc-finger</keyword>
<comment type="caution">
    <text evidence="17">The sequence shown here is derived from an EMBL/GenBank/DDBJ whole genome shotgun (WGS) entry which is preliminary data.</text>
</comment>
<evidence type="ECO:0000256" key="10">
    <source>
        <dbReference type="ARBA" id="ARBA00022771"/>
    </source>
</evidence>
<evidence type="ECO:0000256" key="7">
    <source>
        <dbReference type="ARBA" id="ARBA00022679"/>
    </source>
</evidence>
<protein>
    <recommendedName>
        <fullName evidence="6">RBR-type E3 ubiquitin transferase</fullName>
        <ecNumber evidence="6">2.3.2.31</ecNumber>
    </recommendedName>
</protein>
<dbReference type="InterPro" id="IPR044066">
    <property type="entry name" value="TRIAD_supradom"/>
</dbReference>
<dbReference type="Pfam" id="PF19422">
    <property type="entry name" value="Ariadne"/>
    <property type="match status" value="1"/>
</dbReference>
<comment type="cofactor">
    <cofactor evidence="2">
        <name>Zn(2+)</name>
        <dbReference type="ChEBI" id="CHEBI:29105"/>
    </cofactor>
</comment>
<dbReference type="Gene3D" id="1.20.120.1750">
    <property type="match status" value="1"/>
</dbReference>
<dbReference type="FunFam" id="3.30.40.10:FF:000019">
    <property type="entry name" value="RBR-type E3 ubiquitin transferase"/>
    <property type="match status" value="1"/>
</dbReference>
<dbReference type="EC" id="2.3.2.31" evidence="6"/>
<accession>A0ABD3E882</accession>
<comment type="catalytic activity">
    <reaction evidence="1">
        <text>[E2 ubiquitin-conjugating enzyme]-S-ubiquitinyl-L-cysteine + [acceptor protein]-L-lysine = [E2 ubiquitin-conjugating enzyme]-L-cysteine + [acceptor protein]-N(6)-ubiquitinyl-L-lysine.</text>
        <dbReference type="EC" id="2.3.2.31"/>
    </reaction>
</comment>
<dbReference type="InterPro" id="IPR018957">
    <property type="entry name" value="Znf_C3HC4_RING-type"/>
</dbReference>
<dbReference type="Pfam" id="PF22605">
    <property type="entry name" value="IBR_2"/>
    <property type="match status" value="1"/>
</dbReference>
<dbReference type="InterPro" id="IPR002867">
    <property type="entry name" value="IBR_dom"/>
</dbReference>
<name>A0ABD3E882_9LAMI</name>
<evidence type="ECO:0000256" key="12">
    <source>
        <dbReference type="ARBA" id="ARBA00022833"/>
    </source>
</evidence>
<keyword evidence="11" id="KW-0833">Ubl conjugation pathway</keyword>
<dbReference type="InterPro" id="IPR001841">
    <property type="entry name" value="Znf_RING"/>
</dbReference>
<evidence type="ECO:0000256" key="13">
    <source>
        <dbReference type="PROSITE-ProRule" id="PRU00175"/>
    </source>
</evidence>
<evidence type="ECO:0000256" key="5">
    <source>
        <dbReference type="ARBA" id="ARBA00005884"/>
    </source>
</evidence>
<reference evidence="18" key="1">
    <citation type="journal article" date="2024" name="IScience">
        <title>Strigolactones Initiate the Formation of Haustorium-like Structures in Castilleja.</title>
        <authorList>
            <person name="Buerger M."/>
            <person name="Peterson D."/>
            <person name="Chory J."/>
        </authorList>
    </citation>
    <scope>NUCLEOTIDE SEQUENCE [LARGE SCALE GENOMIC DNA]</scope>
</reference>
<dbReference type="InterPro" id="IPR045840">
    <property type="entry name" value="Ariadne"/>
</dbReference>
<evidence type="ECO:0000256" key="4">
    <source>
        <dbReference type="ARBA" id="ARBA00004906"/>
    </source>
</evidence>
<dbReference type="InterPro" id="IPR013083">
    <property type="entry name" value="Znf_RING/FYVE/PHD"/>
</dbReference>
<dbReference type="Pfam" id="PF00097">
    <property type="entry name" value="zf-C3HC4"/>
    <property type="match status" value="1"/>
</dbReference>
<dbReference type="SUPFAM" id="SSF57850">
    <property type="entry name" value="RING/U-box"/>
    <property type="match status" value="3"/>
</dbReference>
<dbReference type="AlphaFoldDB" id="A0ABD3E882"/>